<dbReference type="CDD" id="cd05121">
    <property type="entry name" value="ABC1_ADCK3-like"/>
    <property type="match status" value="1"/>
</dbReference>
<dbReference type="InterPro" id="IPR004147">
    <property type="entry name" value="ABC1_dom"/>
</dbReference>
<dbReference type="InterPro" id="IPR051130">
    <property type="entry name" value="Mito_struct-func_regulator"/>
</dbReference>
<organism evidence="4 5">
    <name type="scientific">Populus euphratica</name>
    <name type="common">Euphrates poplar</name>
    <dbReference type="NCBI Taxonomy" id="75702"/>
    <lineage>
        <taxon>Eukaryota</taxon>
        <taxon>Viridiplantae</taxon>
        <taxon>Streptophyta</taxon>
        <taxon>Embryophyta</taxon>
        <taxon>Tracheophyta</taxon>
        <taxon>Spermatophyta</taxon>
        <taxon>Magnoliopsida</taxon>
        <taxon>eudicotyledons</taxon>
        <taxon>Gunneridae</taxon>
        <taxon>Pentapetalae</taxon>
        <taxon>rosids</taxon>
        <taxon>fabids</taxon>
        <taxon>Malpighiales</taxon>
        <taxon>Salicaceae</taxon>
        <taxon>Saliceae</taxon>
        <taxon>Populus</taxon>
    </lineage>
</organism>
<dbReference type="Proteomes" id="UP000694918">
    <property type="component" value="Unplaced"/>
</dbReference>
<proteinExistence type="predicted"/>
<feature type="compositionally biased region" description="Polar residues" evidence="1">
    <location>
        <begin position="849"/>
        <end position="862"/>
    </location>
</feature>
<dbReference type="InterPro" id="IPR001466">
    <property type="entry name" value="Beta-lactam-related"/>
</dbReference>
<dbReference type="AlphaFoldDB" id="A0AAJ6TDB9"/>
<protein>
    <submittedName>
        <fullName evidence="5">Uncharacterized protein LOC105113984</fullName>
    </submittedName>
</protein>
<name>A0AAJ6TDB9_POPEU</name>
<evidence type="ECO:0000259" key="2">
    <source>
        <dbReference type="Pfam" id="PF00144"/>
    </source>
</evidence>
<dbReference type="SUPFAM" id="SSF56112">
    <property type="entry name" value="Protein kinase-like (PK-like)"/>
    <property type="match status" value="1"/>
</dbReference>
<feature type="compositionally biased region" description="Basic and acidic residues" evidence="1">
    <location>
        <begin position="797"/>
        <end position="815"/>
    </location>
</feature>
<dbReference type="PANTHER" id="PTHR43173">
    <property type="entry name" value="ABC1 FAMILY PROTEIN"/>
    <property type="match status" value="1"/>
</dbReference>
<dbReference type="GeneID" id="105113984"/>
<dbReference type="PANTHER" id="PTHR43173:SF3">
    <property type="entry name" value="ABC1 FAMILY PROTEIN"/>
    <property type="match status" value="1"/>
</dbReference>
<dbReference type="GO" id="GO:0005794">
    <property type="term" value="C:Golgi apparatus"/>
    <property type="evidence" value="ECO:0007669"/>
    <property type="project" value="TreeGrafter"/>
</dbReference>
<accession>A0AAJ6TDB9</accession>
<evidence type="ECO:0000313" key="5">
    <source>
        <dbReference type="RefSeq" id="XP_011008661.1"/>
    </source>
</evidence>
<dbReference type="SUPFAM" id="SSF56601">
    <property type="entry name" value="beta-lactamase/transpeptidase-like"/>
    <property type="match status" value="1"/>
</dbReference>
<evidence type="ECO:0000259" key="3">
    <source>
        <dbReference type="Pfam" id="PF03109"/>
    </source>
</evidence>
<dbReference type="RefSeq" id="XP_011008661.1">
    <property type="nucleotide sequence ID" value="XM_011010359.1"/>
</dbReference>
<dbReference type="Pfam" id="PF00144">
    <property type="entry name" value="Beta-lactamase"/>
    <property type="match status" value="1"/>
</dbReference>
<reference evidence="5" key="1">
    <citation type="submission" date="2025-08" db="UniProtKB">
        <authorList>
            <consortium name="RefSeq"/>
        </authorList>
    </citation>
    <scope>IDENTIFICATION</scope>
</reference>
<keyword evidence="4" id="KW-1185">Reference proteome</keyword>
<dbReference type="InterPro" id="IPR011009">
    <property type="entry name" value="Kinase-like_dom_sf"/>
</dbReference>
<dbReference type="Gene3D" id="3.40.710.10">
    <property type="entry name" value="DD-peptidase/beta-lactamase superfamily"/>
    <property type="match status" value="2"/>
</dbReference>
<evidence type="ECO:0000256" key="1">
    <source>
        <dbReference type="SAM" id="MobiDB-lite"/>
    </source>
</evidence>
<dbReference type="GO" id="GO:0005783">
    <property type="term" value="C:endoplasmic reticulum"/>
    <property type="evidence" value="ECO:0007669"/>
    <property type="project" value="TreeGrafter"/>
</dbReference>
<feature type="compositionally biased region" description="Low complexity" evidence="1">
    <location>
        <begin position="834"/>
        <end position="848"/>
    </location>
</feature>
<feature type="domain" description="Beta-lactamase-related" evidence="2">
    <location>
        <begin position="482"/>
        <end position="763"/>
    </location>
</feature>
<feature type="domain" description="ABC1 atypical kinase-like" evidence="3">
    <location>
        <begin position="90"/>
        <end position="340"/>
    </location>
</feature>
<sequence length="982" mass="109109">MGWGNIYRRRVKVFSLAVLIYLDYKASQKREEFMKNNGKIEELWKRTHERNAKRLRNMMIKLGGLWVKLGQYLSTRADVLPSAYISLLKKLQDSLPPRPLQEVCRTIERELGKSMKEIFLDFDENSLATASIAQVHRATLIDGREVVVKVQHEDIKAIILEDLRDAKSIVDWIAWAEPQYNFNPMIDEWCKETPKELDFNHEAENTRTVSKNLGCTNKYDSDKSINQVYVLIPEVIQSTEKVLILEYMDGIRLNDLESLEACGANKQKIVEEITRAYAHQIYVDGFFNGDPHTGNFLVSKEPPHRPILLDFGFTKKISSSMKQSLAKMFLATAEGDHVALLSSFAEMGLKLRLDLPEQAMDVTSIFFRASTPANEAAEYAKTLNEQRTRNMKVLQEKMNLSQKEVKRFNPIDAFPGDMVIFSRVVNLLRGLSSTLNARIVYQDIMRPFAESVLQEKIAKGPSANAQWIYDTPVHSEVEAKLRQILVELGNEDKILGIQVCAYKDGEVIIDTAAGVLGRYDPRPVQPDSLFSVFSVTKGITAGMLHWLVDNGKLTLDESIANIWPEFGTNGKNLIKVHHVLNHTAGLQNALDNLRKENPLLLTDWDECLKQITMSAPETEPGQVQLYRFLSFGWLCGGIIEHASGKKFQEILEEAFVRPLNIEGELYVGIPPGVESRLAWLTIDIEDFSKLSKIGSLSALPSTFQPENISQLVTTLLALSNTLNIRRAIIPAANGHCSARALARYYASLVDRGLVPPSHSSLSTPPLGSHPHIPKFSSEITSKMQNGKTSKAVGSASKKKENGYEQKTKQSKDSKDNGSGGESNRDGYTRIAVDSTSGSSSISISNTSSPDNGSVSSNDSRKNNVISVFNDPRIHDEFMGTGEYSDLVLPNGKFGLGFERFSASDGSFNGFGHSGLGGSTGFCDIENRLAIAVTLNKISFGTATRKIIQFVCSELNVPLPDEFSILSGTEAGEGLSISRALIN</sequence>
<gene>
    <name evidence="5" type="primary">LOC105113984</name>
</gene>
<dbReference type="InterPro" id="IPR012338">
    <property type="entry name" value="Beta-lactam/transpept-like"/>
</dbReference>
<feature type="region of interest" description="Disordered" evidence="1">
    <location>
        <begin position="781"/>
        <end position="862"/>
    </location>
</feature>
<dbReference type="Pfam" id="PF03109">
    <property type="entry name" value="ABC1"/>
    <property type="match status" value="1"/>
</dbReference>
<evidence type="ECO:0000313" key="4">
    <source>
        <dbReference type="Proteomes" id="UP000694918"/>
    </source>
</evidence>
<dbReference type="KEGG" id="peu:105113984"/>